<feature type="domain" description="HPt" evidence="11">
    <location>
        <begin position="1"/>
        <end position="101"/>
    </location>
</feature>
<dbReference type="InterPro" id="IPR008207">
    <property type="entry name" value="Sig_transdc_His_kin_Hpt_dom"/>
</dbReference>
<dbReference type="PROSITE" id="PS50109">
    <property type="entry name" value="HIS_KIN"/>
    <property type="match status" value="1"/>
</dbReference>
<name>A0ABX2TJB0_9PROT</name>
<protein>
    <recommendedName>
        <fullName evidence="2">histidine kinase</fullName>
        <ecNumber evidence="2">2.7.13.3</ecNumber>
    </recommendedName>
</protein>
<evidence type="ECO:0000256" key="7">
    <source>
        <dbReference type="PROSITE-ProRule" id="PRU00110"/>
    </source>
</evidence>
<evidence type="ECO:0000259" key="11">
    <source>
        <dbReference type="PROSITE" id="PS50894"/>
    </source>
</evidence>
<dbReference type="InterPro" id="IPR036890">
    <property type="entry name" value="HATPase_C_sf"/>
</dbReference>
<dbReference type="SUPFAM" id="SSF47384">
    <property type="entry name" value="Homodimeric domain of signal transducing histidine kinase"/>
    <property type="match status" value="1"/>
</dbReference>
<gene>
    <name evidence="12" type="ORF">HND93_32420</name>
</gene>
<evidence type="ECO:0000256" key="1">
    <source>
        <dbReference type="ARBA" id="ARBA00000085"/>
    </source>
</evidence>
<feature type="domain" description="Histidine kinase" evidence="9">
    <location>
        <begin position="399"/>
        <end position="608"/>
    </location>
</feature>
<dbReference type="PANTHER" id="PTHR43395">
    <property type="entry name" value="SENSOR HISTIDINE KINASE CHEA"/>
    <property type="match status" value="1"/>
</dbReference>
<evidence type="ECO:0000256" key="2">
    <source>
        <dbReference type="ARBA" id="ARBA00012438"/>
    </source>
</evidence>
<reference evidence="12 13" key="1">
    <citation type="submission" date="2020-05" db="EMBL/GenBank/DDBJ databases">
        <title>Azospirillum oleiclasticum sp. nov, a nitrogen-fixing and heavy crude oil-emulsifying bacterium isolated from the crude oil of Yumen Oilfield.</title>
        <authorList>
            <person name="Wu D."/>
            <person name="Cai M."/>
            <person name="Zhang X."/>
        </authorList>
    </citation>
    <scope>NUCLEOTIDE SEQUENCE [LARGE SCALE GENOMIC DNA]</scope>
    <source>
        <strain evidence="12 13">ROY-1-1-2</strain>
    </source>
</reference>
<comment type="caution">
    <text evidence="12">The sequence shown here is derived from an EMBL/GenBank/DDBJ whole genome shotgun (WGS) entry which is preliminary data.</text>
</comment>
<dbReference type="SMART" id="SM00387">
    <property type="entry name" value="HATPase_c"/>
    <property type="match status" value="1"/>
</dbReference>
<proteinExistence type="predicted"/>
<dbReference type="EMBL" id="JABFDB010000040">
    <property type="protein sequence ID" value="NYZ24434.1"/>
    <property type="molecule type" value="Genomic_DNA"/>
</dbReference>
<dbReference type="InterPro" id="IPR004105">
    <property type="entry name" value="CheA-like_dim"/>
</dbReference>
<dbReference type="EC" id="2.7.13.3" evidence="2"/>
<dbReference type="PROSITE" id="PS50894">
    <property type="entry name" value="HPT"/>
    <property type="match status" value="1"/>
</dbReference>
<dbReference type="CDD" id="cd00088">
    <property type="entry name" value="HPT"/>
    <property type="match status" value="1"/>
</dbReference>
<evidence type="ECO:0000259" key="9">
    <source>
        <dbReference type="PROSITE" id="PS50109"/>
    </source>
</evidence>
<keyword evidence="5" id="KW-0418">Kinase</keyword>
<dbReference type="SMART" id="SM00260">
    <property type="entry name" value="CheW"/>
    <property type="match status" value="1"/>
</dbReference>
<dbReference type="Pfam" id="PF02895">
    <property type="entry name" value="H-kinase_dim"/>
    <property type="match status" value="1"/>
</dbReference>
<comment type="catalytic activity">
    <reaction evidence="1">
        <text>ATP + protein L-histidine = ADP + protein N-phospho-L-histidine.</text>
        <dbReference type="EC" id="2.7.13.3"/>
    </reaction>
</comment>
<evidence type="ECO:0000313" key="12">
    <source>
        <dbReference type="EMBL" id="NYZ24434.1"/>
    </source>
</evidence>
<evidence type="ECO:0000259" key="10">
    <source>
        <dbReference type="PROSITE" id="PS50851"/>
    </source>
</evidence>
<dbReference type="Gene3D" id="2.40.50.180">
    <property type="entry name" value="CheA-289, Domain 4"/>
    <property type="match status" value="1"/>
</dbReference>
<evidence type="ECO:0000256" key="6">
    <source>
        <dbReference type="ARBA" id="ARBA00023012"/>
    </source>
</evidence>
<dbReference type="PRINTS" id="PR00344">
    <property type="entry name" value="BCTRLSENSOR"/>
</dbReference>
<keyword evidence="3 7" id="KW-0597">Phosphoprotein</keyword>
<dbReference type="Gene3D" id="3.30.565.10">
    <property type="entry name" value="Histidine kinase-like ATPase, C-terminal domain"/>
    <property type="match status" value="1"/>
</dbReference>
<dbReference type="SMART" id="SM00073">
    <property type="entry name" value="HPT"/>
    <property type="match status" value="1"/>
</dbReference>
<feature type="region of interest" description="Disordered" evidence="8">
    <location>
        <begin position="327"/>
        <end position="348"/>
    </location>
</feature>
<sequence length="741" mass="78156">MNALLGQFLTEGRDLLAVADDSLLRLERDPADSGAVNELFRAFHTLKGGSALFDLPAFTALVHAGEDVLDAVRAGRTPATSDLADRLLAVTAQCARWMNALEAAGRLPADAADTSRTLAADLRGHAAGDADMAGTGLPDIDWLRELSAEERRSLGGATLTAVTYDPDPDCFFNGDDPLELCRSIPELRLLRIEPAGPWPPVAEIDPYRCVLRFRALSAAGADAVRAVFRSAPNDVRIITVRLPEAPDADGPPAVRLARAMLREQARILTLDGDAEEVAARRAAALRAAGAILAALGRHAERKALEAADAEPADALAARFMAYADAAPLRPGPDEGSPPAAARTQRRTLRVEPERIDRLMALLGELVTVKGALPRLARDAGDGNLGVGGTGDGGALAHGIKETAARLDAVTAELQHAVLTLRLVPLARIFEPLPRLIREASRRLGKQVELRLDGSETEADKDVLDTLGEPLLHLVRNALDHGIEDPERRRGLGKPETGTIGVSARQERDGIVVSVSDDGAGIDPAALRRKAVERGLAEAGAVAAMTDAEALRLVFLPGLSTAADVSDLSGRGVGMDAVASAVHAAGGRVEIDSAPGHGTTVRLLLPLTTMVTRVLVVEAADQLYGLPVASVTGMSRVPAADIRRVKHAESILFRGAVVPLFRLRRLLGMDDSAHLGRGDAAAVAVLDIGGQAAALAVDRVRERADVIVRPMAGVLSRLRAYRGTAVLADGRLLLVLDPRELL</sequence>
<keyword evidence="4" id="KW-0808">Transferase</keyword>
<dbReference type="Pfam" id="PF01627">
    <property type="entry name" value="Hpt"/>
    <property type="match status" value="1"/>
</dbReference>
<dbReference type="InterPro" id="IPR036061">
    <property type="entry name" value="CheW-like_dom_sf"/>
</dbReference>
<dbReference type="SMART" id="SM01231">
    <property type="entry name" value="H-kinase_dim"/>
    <property type="match status" value="1"/>
</dbReference>
<dbReference type="InterPro" id="IPR051315">
    <property type="entry name" value="Bact_Chemotaxis_CheA"/>
</dbReference>
<organism evidence="12 13">
    <name type="scientific">Azospirillum oleiclasticum</name>
    <dbReference type="NCBI Taxonomy" id="2735135"/>
    <lineage>
        <taxon>Bacteria</taxon>
        <taxon>Pseudomonadati</taxon>
        <taxon>Pseudomonadota</taxon>
        <taxon>Alphaproteobacteria</taxon>
        <taxon>Rhodospirillales</taxon>
        <taxon>Azospirillaceae</taxon>
        <taxon>Azospirillum</taxon>
    </lineage>
</organism>
<dbReference type="Gene3D" id="1.10.287.560">
    <property type="entry name" value="Histidine kinase CheA-like, homodimeric domain"/>
    <property type="match status" value="1"/>
</dbReference>
<dbReference type="RefSeq" id="WP_180286207.1">
    <property type="nucleotide sequence ID" value="NZ_JABFDB010000040.1"/>
</dbReference>
<dbReference type="InterPro" id="IPR004358">
    <property type="entry name" value="Sig_transdc_His_kin-like_C"/>
</dbReference>
<dbReference type="Proteomes" id="UP000584642">
    <property type="component" value="Unassembled WGS sequence"/>
</dbReference>
<dbReference type="InterPro" id="IPR036641">
    <property type="entry name" value="HPT_dom_sf"/>
</dbReference>
<keyword evidence="6" id="KW-0902">Two-component regulatory system</keyword>
<dbReference type="InterPro" id="IPR005467">
    <property type="entry name" value="His_kinase_dom"/>
</dbReference>
<dbReference type="SUPFAM" id="SSF55874">
    <property type="entry name" value="ATPase domain of HSP90 chaperone/DNA topoisomerase II/histidine kinase"/>
    <property type="match status" value="1"/>
</dbReference>
<dbReference type="InterPro" id="IPR002545">
    <property type="entry name" value="CheW-lke_dom"/>
</dbReference>
<dbReference type="Pfam" id="PF02518">
    <property type="entry name" value="HATPase_c"/>
    <property type="match status" value="1"/>
</dbReference>
<dbReference type="SUPFAM" id="SSF47226">
    <property type="entry name" value="Histidine-containing phosphotransfer domain, HPT domain"/>
    <property type="match status" value="1"/>
</dbReference>
<evidence type="ECO:0000313" key="13">
    <source>
        <dbReference type="Proteomes" id="UP000584642"/>
    </source>
</evidence>
<evidence type="ECO:0000256" key="3">
    <source>
        <dbReference type="ARBA" id="ARBA00022553"/>
    </source>
</evidence>
<feature type="modified residue" description="Phosphohistidine" evidence="7">
    <location>
        <position position="44"/>
    </location>
</feature>
<dbReference type="PROSITE" id="PS50851">
    <property type="entry name" value="CHEW"/>
    <property type="match status" value="1"/>
</dbReference>
<evidence type="ECO:0000256" key="4">
    <source>
        <dbReference type="ARBA" id="ARBA00022679"/>
    </source>
</evidence>
<dbReference type="InterPro" id="IPR037006">
    <property type="entry name" value="CheA-like_homodim_sf"/>
</dbReference>
<dbReference type="PANTHER" id="PTHR43395:SF1">
    <property type="entry name" value="CHEMOTAXIS PROTEIN CHEA"/>
    <property type="match status" value="1"/>
</dbReference>
<dbReference type="SUPFAM" id="SSF50341">
    <property type="entry name" value="CheW-like"/>
    <property type="match status" value="1"/>
</dbReference>
<evidence type="ECO:0000256" key="5">
    <source>
        <dbReference type="ARBA" id="ARBA00022777"/>
    </source>
</evidence>
<dbReference type="InterPro" id="IPR036097">
    <property type="entry name" value="HisK_dim/P_sf"/>
</dbReference>
<dbReference type="Gene3D" id="1.20.120.160">
    <property type="entry name" value="HPT domain"/>
    <property type="match status" value="1"/>
</dbReference>
<accession>A0ABX2TJB0</accession>
<keyword evidence="13" id="KW-1185">Reference proteome</keyword>
<dbReference type="Pfam" id="PF01584">
    <property type="entry name" value="CheW"/>
    <property type="match status" value="1"/>
</dbReference>
<feature type="domain" description="CheW-like" evidence="10">
    <location>
        <begin position="610"/>
        <end position="741"/>
    </location>
</feature>
<evidence type="ECO:0000256" key="8">
    <source>
        <dbReference type="SAM" id="MobiDB-lite"/>
    </source>
</evidence>
<dbReference type="InterPro" id="IPR003594">
    <property type="entry name" value="HATPase_dom"/>
</dbReference>